<keyword evidence="2 8" id="KW-0812">Transmembrane</keyword>
<feature type="compositionally biased region" description="Polar residues" evidence="9">
    <location>
        <begin position="21"/>
        <end position="76"/>
    </location>
</feature>
<dbReference type="GO" id="GO:0006890">
    <property type="term" value="P:retrograde vesicle-mediated transport, Golgi to endoplasmic reticulum"/>
    <property type="evidence" value="ECO:0007669"/>
    <property type="project" value="EnsemblFungi"/>
</dbReference>
<dbReference type="Pfam" id="PF08690">
    <property type="entry name" value="GET2"/>
    <property type="match status" value="1"/>
</dbReference>
<feature type="topological domain" description="Cytoplasmic" evidence="8">
    <location>
        <begin position="1"/>
        <end position="181"/>
    </location>
</feature>
<dbReference type="GO" id="GO:0032977">
    <property type="term" value="F:membrane insertase activity"/>
    <property type="evidence" value="ECO:0007669"/>
    <property type="project" value="EnsemblFungi"/>
</dbReference>
<sequence length="315" mass="34880">MSETTESEKRRLLRERRQQKFGNGQASSRLAKITGQSDKSFLSTESPLDSRNSSPSPEWSGSAASTGSPTNNQDSTKQMDELLAQLAQKGPKKPTTAPTATPEPTRNPELDLFAQLAKMQQETSSTPGNGTPDTPDIFAQLMKSVQMDQQAQQSAEKAFAGVGGPPIDAAVLEAHNASVNKLKSYTILIKWVFFILPYIYYVTHTSREIFQLNSMNHLTQPANFFTVFTTFEIVTLSVYYQLLLSAEKSHKINTLNSNSKVMKLLSMVPPGLIPISNLTGKVSQALQYWDVISMYLTDLAFAILLIGIFQYYHAI</sequence>
<comment type="caution">
    <text evidence="8">Lacks conserved residue(s) required for the propagation of feature annotation.</text>
</comment>
<evidence type="ECO:0000256" key="4">
    <source>
        <dbReference type="ARBA" id="ARBA00022892"/>
    </source>
</evidence>
<dbReference type="HAMAP" id="MF_03114">
    <property type="entry name" value="Get2"/>
    <property type="match status" value="1"/>
</dbReference>
<evidence type="ECO:0000256" key="8">
    <source>
        <dbReference type="HAMAP-Rule" id="MF_03114"/>
    </source>
</evidence>
<evidence type="ECO:0000256" key="7">
    <source>
        <dbReference type="ARBA" id="ARBA00023136"/>
    </source>
</evidence>
<dbReference type="GO" id="GO:0000139">
    <property type="term" value="C:Golgi membrane"/>
    <property type="evidence" value="ECO:0007669"/>
    <property type="project" value="UniProtKB-SubCell"/>
</dbReference>
<feature type="region of interest" description="Disordered" evidence="9">
    <location>
        <begin position="88"/>
        <end position="107"/>
    </location>
</feature>
<dbReference type="GO" id="GO:0000423">
    <property type="term" value="P:mitophagy"/>
    <property type="evidence" value="ECO:0007669"/>
    <property type="project" value="EnsemblFungi"/>
</dbReference>
<evidence type="ECO:0000256" key="6">
    <source>
        <dbReference type="ARBA" id="ARBA00023034"/>
    </source>
</evidence>
<proteinExistence type="inferred from homology"/>
<keyword evidence="1 8" id="KW-0813">Transport</keyword>
<keyword evidence="3 8" id="KW-0256">Endoplasmic reticulum</keyword>
<keyword evidence="5 8" id="KW-1133">Transmembrane helix</keyword>
<dbReference type="GO" id="GO:0071816">
    <property type="term" value="P:tail-anchored membrane protein insertion into ER membrane"/>
    <property type="evidence" value="ECO:0007669"/>
    <property type="project" value="EnsemblFungi"/>
</dbReference>
<dbReference type="GO" id="GO:0008320">
    <property type="term" value="F:protein transmembrane transporter activity"/>
    <property type="evidence" value="ECO:0007669"/>
    <property type="project" value="EnsemblFungi"/>
</dbReference>
<keyword evidence="12" id="KW-1185">Reference proteome</keyword>
<name>A0A1G4JLV7_9SACH</name>
<evidence type="ECO:0000256" key="1">
    <source>
        <dbReference type="ARBA" id="ARBA00022448"/>
    </source>
</evidence>
<dbReference type="PANTHER" id="PTHR28263:SF1">
    <property type="entry name" value="GOLGI TO ER TRAFFIC PROTEIN 2"/>
    <property type="match status" value="1"/>
</dbReference>
<accession>A0A1G4JLV7</accession>
<feature type="transmembrane region" description="Helical" evidence="10">
    <location>
        <begin position="292"/>
        <end position="312"/>
    </location>
</feature>
<feature type="transmembrane region" description="Helical" evidence="10">
    <location>
        <begin position="185"/>
        <end position="202"/>
    </location>
</feature>
<evidence type="ECO:0000256" key="9">
    <source>
        <dbReference type="SAM" id="MobiDB-lite"/>
    </source>
</evidence>
<evidence type="ECO:0000256" key="3">
    <source>
        <dbReference type="ARBA" id="ARBA00022824"/>
    </source>
</evidence>
<dbReference type="GO" id="GO:0005789">
    <property type="term" value="C:endoplasmic reticulum membrane"/>
    <property type="evidence" value="ECO:0007669"/>
    <property type="project" value="UniProtKB-SubCell"/>
</dbReference>
<dbReference type="GO" id="GO:0043495">
    <property type="term" value="F:protein-membrane adaptor activity"/>
    <property type="evidence" value="ECO:0007669"/>
    <property type="project" value="EnsemblFungi"/>
</dbReference>
<comment type="subcellular location">
    <subcellularLocation>
        <location evidence="8">Endoplasmic reticulum membrane</location>
        <topology evidence="8">Multi-pass membrane protein</topology>
    </subcellularLocation>
    <subcellularLocation>
        <location evidence="8">Golgi apparatus membrane</location>
        <topology evidence="8">Multi-pass membrane protein</topology>
    </subcellularLocation>
</comment>
<dbReference type="STRING" id="1266660.A0A1G4JLV7"/>
<feature type="compositionally biased region" description="Basic and acidic residues" evidence="9">
    <location>
        <begin position="1"/>
        <end position="18"/>
    </location>
</feature>
<gene>
    <name evidence="8" type="primary">GET2</name>
    <name evidence="11" type="ORF">LADA_0F10836G</name>
</gene>
<keyword evidence="7 8" id="KW-0472">Membrane</keyword>
<evidence type="ECO:0000256" key="10">
    <source>
        <dbReference type="SAM" id="Phobius"/>
    </source>
</evidence>
<keyword evidence="4 8" id="KW-0931">ER-Golgi transport</keyword>
<feature type="topological domain" description="Cytoplasmic" evidence="8">
    <location>
        <begin position="244"/>
        <end position="290"/>
    </location>
</feature>
<feature type="transmembrane region" description="Helical" evidence="10">
    <location>
        <begin position="222"/>
        <end position="240"/>
    </location>
</feature>
<dbReference type="Proteomes" id="UP000190274">
    <property type="component" value="Chromosome F"/>
</dbReference>
<dbReference type="InterPro" id="IPR028143">
    <property type="entry name" value="Get2/sif1"/>
</dbReference>
<reference evidence="11 12" key="1">
    <citation type="submission" date="2016-03" db="EMBL/GenBank/DDBJ databases">
        <authorList>
            <person name="Devillers H."/>
        </authorList>
    </citation>
    <scope>NUCLEOTIDE SEQUENCE [LARGE SCALE GENOMIC DNA]</scope>
    <source>
        <strain evidence="11">CBS 10888</strain>
    </source>
</reference>
<protein>
    <recommendedName>
        <fullName evidence="8">Golgi to ER traffic protein 2</fullName>
    </recommendedName>
</protein>
<feature type="compositionally biased region" description="Low complexity" evidence="9">
    <location>
        <begin position="93"/>
        <end position="104"/>
    </location>
</feature>
<dbReference type="EMBL" id="LT598458">
    <property type="protein sequence ID" value="SCU91586.1"/>
    <property type="molecule type" value="Genomic_DNA"/>
</dbReference>
<evidence type="ECO:0000256" key="2">
    <source>
        <dbReference type="ARBA" id="ARBA00022692"/>
    </source>
</evidence>
<comment type="similarity">
    <text evidence="8">Belongs to the GET2 family.</text>
</comment>
<organism evidence="11 12">
    <name type="scientific">Lachancea dasiensis</name>
    <dbReference type="NCBI Taxonomy" id="1072105"/>
    <lineage>
        <taxon>Eukaryota</taxon>
        <taxon>Fungi</taxon>
        <taxon>Dikarya</taxon>
        <taxon>Ascomycota</taxon>
        <taxon>Saccharomycotina</taxon>
        <taxon>Saccharomycetes</taxon>
        <taxon>Saccharomycetales</taxon>
        <taxon>Saccharomycetaceae</taxon>
        <taxon>Lachancea</taxon>
    </lineage>
</organism>
<dbReference type="AlphaFoldDB" id="A0A1G4JLV7"/>
<dbReference type="GO" id="GO:0097051">
    <property type="term" value="P:establishment of protein localization to endoplasmic reticulum membrane"/>
    <property type="evidence" value="ECO:0007669"/>
    <property type="project" value="EnsemblFungi"/>
</dbReference>
<dbReference type="GO" id="GO:0043529">
    <property type="term" value="C:GET complex"/>
    <property type="evidence" value="ECO:0007669"/>
    <property type="project" value="UniProtKB-UniRule"/>
</dbReference>
<evidence type="ECO:0000313" key="11">
    <source>
        <dbReference type="EMBL" id="SCU91586.1"/>
    </source>
</evidence>
<comment type="subunit">
    <text evidence="8">Component of the Golgi to ER traffic (GET) complex, which is composed of GET1, GET2 and GET3. Within the complex, GET1 and GET2 form a heterotetramer which is stabilized by phosphatidylinositol binding and which binds to the GET3 homodimer.</text>
</comment>
<dbReference type="OrthoDB" id="4097053at2759"/>
<dbReference type="PANTHER" id="PTHR28263">
    <property type="entry name" value="GOLGI TO ER TRAFFIC PROTEIN 2"/>
    <property type="match status" value="1"/>
</dbReference>
<keyword evidence="6 8" id="KW-0333">Golgi apparatus</keyword>
<feature type="region of interest" description="Disordered" evidence="9">
    <location>
        <begin position="1"/>
        <end position="83"/>
    </location>
</feature>
<feature type="topological domain" description="Lumenal" evidence="8">
    <location>
        <begin position="312"/>
        <end position="315"/>
    </location>
</feature>
<evidence type="ECO:0000256" key="5">
    <source>
        <dbReference type="ARBA" id="ARBA00022989"/>
    </source>
</evidence>
<evidence type="ECO:0000313" key="12">
    <source>
        <dbReference type="Proteomes" id="UP000190274"/>
    </source>
</evidence>
<comment type="function">
    <text evidence="8">Required for the post-translational delivery of tail-anchored (TA) proteins to the endoplasmic reticulum. Together with GET1, acts as a membrane receptor for soluble GET3, which recognizes and selectively binds the transmembrane domain of TA proteins in the cytosol. The GET complex cooperates with the HDEL receptor ERD2 to mediate the ATP-dependent retrieval of resident ER proteins that contain a C-terminal H-D-E-L retention signal from the Golgi to the ER.</text>
</comment>
<dbReference type="InterPro" id="IPR014802">
    <property type="entry name" value="GET2"/>
</dbReference>